<comment type="caution">
    <text evidence="6">The sequence shown here is derived from an EMBL/GenBank/DDBJ whole genome shotgun (WGS) entry which is preliminary data.</text>
</comment>
<dbReference type="InterPro" id="IPR016055">
    <property type="entry name" value="A-D-PHexomutase_a/b/a-I/II/III"/>
</dbReference>
<comment type="similarity">
    <text evidence="1">Belongs to the phosphohexose mutase family.</text>
</comment>
<sequence length="64" mass="6935">GFCAYLEQCFTDLKQRGVVIGFDARAHPPSGGSSKRFARLAASVLISRGVPVYLFSDITPTPYV</sequence>
<keyword evidence="4" id="KW-0413">Isomerase</keyword>
<proteinExistence type="inferred from homology"/>
<dbReference type="Gene3D" id="3.40.120.10">
    <property type="entry name" value="Alpha-D-Glucose-1,6-Bisphosphate, subunit A, domain 3"/>
    <property type="match status" value="1"/>
</dbReference>
<organism evidence="6 7">
    <name type="scientific">Cirrhinus mrigala</name>
    <name type="common">Mrigala</name>
    <dbReference type="NCBI Taxonomy" id="683832"/>
    <lineage>
        <taxon>Eukaryota</taxon>
        <taxon>Metazoa</taxon>
        <taxon>Chordata</taxon>
        <taxon>Craniata</taxon>
        <taxon>Vertebrata</taxon>
        <taxon>Euteleostomi</taxon>
        <taxon>Actinopterygii</taxon>
        <taxon>Neopterygii</taxon>
        <taxon>Teleostei</taxon>
        <taxon>Ostariophysi</taxon>
        <taxon>Cypriniformes</taxon>
        <taxon>Cyprinidae</taxon>
        <taxon>Labeoninae</taxon>
        <taxon>Labeonini</taxon>
        <taxon>Cirrhinus</taxon>
    </lineage>
</organism>
<dbReference type="PANTHER" id="PTHR45745">
    <property type="entry name" value="PHOSPHOMANNOMUTASE 45A"/>
    <property type="match status" value="1"/>
</dbReference>
<name>A0ABD0S0V1_CIRMR</name>
<dbReference type="AlphaFoldDB" id="A0ABD0S0V1"/>
<reference evidence="6 7" key="1">
    <citation type="submission" date="2024-05" db="EMBL/GenBank/DDBJ databases">
        <title>Genome sequencing and assembly of Indian major carp, Cirrhinus mrigala (Hamilton, 1822).</title>
        <authorList>
            <person name="Mohindra V."/>
            <person name="Chowdhury L.M."/>
            <person name="Lal K."/>
            <person name="Jena J.K."/>
        </authorList>
    </citation>
    <scope>NUCLEOTIDE SEQUENCE [LARGE SCALE GENOMIC DNA]</scope>
    <source>
        <strain evidence="6">CM1030</strain>
        <tissue evidence="6">Blood</tissue>
    </source>
</reference>
<feature type="domain" description="Alpha-D-phosphohexomutase alpha/beta/alpha" evidence="5">
    <location>
        <begin position="3"/>
        <end position="64"/>
    </location>
</feature>
<dbReference type="Pfam" id="PF02878">
    <property type="entry name" value="PGM_PMM_I"/>
    <property type="match status" value="1"/>
</dbReference>
<evidence type="ECO:0000313" key="6">
    <source>
        <dbReference type="EMBL" id="KAL0204010.1"/>
    </source>
</evidence>
<evidence type="ECO:0000256" key="4">
    <source>
        <dbReference type="ARBA" id="ARBA00023235"/>
    </source>
</evidence>
<keyword evidence="7" id="KW-1185">Reference proteome</keyword>
<feature type="non-terminal residue" evidence="6">
    <location>
        <position position="1"/>
    </location>
</feature>
<evidence type="ECO:0000256" key="1">
    <source>
        <dbReference type="ARBA" id="ARBA00010231"/>
    </source>
</evidence>
<evidence type="ECO:0000256" key="3">
    <source>
        <dbReference type="ARBA" id="ARBA00022842"/>
    </source>
</evidence>
<evidence type="ECO:0000313" key="7">
    <source>
        <dbReference type="Proteomes" id="UP001529510"/>
    </source>
</evidence>
<feature type="non-terminal residue" evidence="6">
    <location>
        <position position="64"/>
    </location>
</feature>
<keyword evidence="2" id="KW-0479">Metal-binding</keyword>
<dbReference type="SUPFAM" id="SSF53738">
    <property type="entry name" value="Phosphoglucomutase, first 3 domains"/>
    <property type="match status" value="1"/>
</dbReference>
<keyword evidence="3" id="KW-0460">Magnesium</keyword>
<gene>
    <name evidence="6" type="ORF">M9458_002028</name>
</gene>
<dbReference type="EMBL" id="JAMKFB020000001">
    <property type="protein sequence ID" value="KAL0204010.1"/>
    <property type="molecule type" value="Genomic_DNA"/>
</dbReference>
<evidence type="ECO:0000256" key="2">
    <source>
        <dbReference type="ARBA" id="ARBA00022723"/>
    </source>
</evidence>
<protein>
    <recommendedName>
        <fullName evidence="5">Alpha-D-phosphohexomutase alpha/beta/alpha domain-containing protein</fullName>
    </recommendedName>
</protein>
<accession>A0ABD0S0V1</accession>
<dbReference type="GO" id="GO:0016853">
    <property type="term" value="F:isomerase activity"/>
    <property type="evidence" value="ECO:0007669"/>
    <property type="project" value="UniProtKB-KW"/>
</dbReference>
<dbReference type="PANTHER" id="PTHR45745:SF3">
    <property type="entry name" value="PHOSPHOPENTOMUTASE"/>
    <property type="match status" value="1"/>
</dbReference>
<dbReference type="InterPro" id="IPR005844">
    <property type="entry name" value="A-D-PHexomutase_a/b/a-I"/>
</dbReference>
<dbReference type="GO" id="GO:0046872">
    <property type="term" value="F:metal ion binding"/>
    <property type="evidence" value="ECO:0007669"/>
    <property type="project" value="UniProtKB-KW"/>
</dbReference>
<dbReference type="Proteomes" id="UP001529510">
    <property type="component" value="Unassembled WGS sequence"/>
</dbReference>
<evidence type="ECO:0000259" key="5">
    <source>
        <dbReference type="Pfam" id="PF02878"/>
    </source>
</evidence>